<dbReference type="AlphaFoldDB" id="A0A6J5X9E6"/>
<feature type="transmembrane region" description="Helical" evidence="1">
    <location>
        <begin position="56"/>
        <end position="80"/>
    </location>
</feature>
<gene>
    <name evidence="2" type="ORF">ORAREDHAP_LOCUS30063</name>
</gene>
<protein>
    <submittedName>
        <fullName evidence="2">Uncharacterized protein</fullName>
    </submittedName>
</protein>
<dbReference type="EMBL" id="CAEKKB010000004">
    <property type="protein sequence ID" value="CAB4309167.1"/>
    <property type="molecule type" value="Genomic_DNA"/>
</dbReference>
<organism evidence="2 3">
    <name type="scientific">Prunus armeniaca</name>
    <name type="common">Apricot</name>
    <name type="synonym">Armeniaca vulgaris</name>
    <dbReference type="NCBI Taxonomy" id="36596"/>
    <lineage>
        <taxon>Eukaryota</taxon>
        <taxon>Viridiplantae</taxon>
        <taxon>Streptophyta</taxon>
        <taxon>Embryophyta</taxon>
        <taxon>Tracheophyta</taxon>
        <taxon>Spermatophyta</taxon>
        <taxon>Magnoliopsida</taxon>
        <taxon>eudicotyledons</taxon>
        <taxon>Gunneridae</taxon>
        <taxon>Pentapetalae</taxon>
        <taxon>rosids</taxon>
        <taxon>fabids</taxon>
        <taxon>Rosales</taxon>
        <taxon>Rosaceae</taxon>
        <taxon>Amygdaloideae</taxon>
        <taxon>Amygdaleae</taxon>
        <taxon>Prunus</taxon>
    </lineage>
</organism>
<reference evidence="3" key="1">
    <citation type="journal article" date="2020" name="Genome Biol.">
        <title>Gamete binning: chromosome-level and haplotype-resolved genome assembly enabled by high-throughput single-cell sequencing of gamete genomes.</title>
        <authorList>
            <person name="Campoy J.A."/>
            <person name="Sun H."/>
            <person name="Goel M."/>
            <person name="Jiao W.-B."/>
            <person name="Folz-Donahue K."/>
            <person name="Wang N."/>
            <person name="Rubio M."/>
            <person name="Liu C."/>
            <person name="Kukat C."/>
            <person name="Ruiz D."/>
            <person name="Huettel B."/>
            <person name="Schneeberger K."/>
        </authorList>
    </citation>
    <scope>NUCLEOTIDE SEQUENCE [LARGE SCALE GENOMIC DNA]</scope>
    <source>
        <strain evidence="3">cv. Rojo Pasion</strain>
    </source>
</reference>
<name>A0A6J5X9E6_PRUAR</name>
<keyword evidence="3" id="KW-1185">Reference proteome</keyword>
<keyword evidence="1" id="KW-1133">Transmembrane helix</keyword>
<sequence length="101" mass="10985">MAFLFAFPRPTTSLHVLAISDSVVFCWQNAVIFPGLGVSKFKIRCVPSCCFVFFDWLNALLFTFAPLPLALPLCFLTGLFPPRSRSGGLPPPLSLGLTAGH</sequence>
<proteinExistence type="predicted"/>
<keyword evidence="1" id="KW-0812">Transmembrane</keyword>
<accession>A0A6J5X9E6</accession>
<evidence type="ECO:0000256" key="1">
    <source>
        <dbReference type="SAM" id="Phobius"/>
    </source>
</evidence>
<keyword evidence="1" id="KW-0472">Membrane</keyword>
<dbReference type="Proteomes" id="UP000507245">
    <property type="component" value="Unassembled WGS sequence"/>
</dbReference>
<evidence type="ECO:0000313" key="3">
    <source>
        <dbReference type="Proteomes" id="UP000507245"/>
    </source>
</evidence>
<evidence type="ECO:0000313" key="2">
    <source>
        <dbReference type="EMBL" id="CAB4309167.1"/>
    </source>
</evidence>